<feature type="domain" description="Fido" evidence="3">
    <location>
        <begin position="141"/>
        <end position="284"/>
    </location>
</feature>
<dbReference type="Proteomes" id="UP000005262">
    <property type="component" value="Chromosome"/>
</dbReference>
<reference evidence="5" key="2">
    <citation type="submission" date="2012-08" db="EMBL/GenBank/DDBJ databases">
        <title>Finished genome of Desulfosporosinus meridiei DSM 13257.</title>
        <authorList>
            <person name="Huntemann M."/>
            <person name="Wei C.-L."/>
            <person name="Han J."/>
            <person name="Detter J.C."/>
            <person name="Han C."/>
            <person name="Davenport K."/>
            <person name="Daligault H."/>
            <person name="Erkkila T."/>
            <person name="Gu W."/>
            <person name="Munk A.C.C."/>
            <person name="Teshima H."/>
            <person name="Xu Y."/>
            <person name="Chain P."/>
            <person name="Tapia R."/>
            <person name="Chen A."/>
            <person name="Krypides N."/>
            <person name="Mavromatis K."/>
            <person name="Markowitz V."/>
            <person name="Szeto E."/>
            <person name="Ivanova N."/>
            <person name="Mikhailova N."/>
            <person name="Ovchinnikova G."/>
            <person name="Pagani I."/>
            <person name="Pati A."/>
            <person name="Goodwin L."/>
            <person name="Peters L."/>
            <person name="Pitluck S."/>
            <person name="Woyke T."/>
            <person name="Pester M."/>
            <person name="Spring S."/>
            <person name="Ollivier B."/>
            <person name="Rattei T."/>
            <person name="Klenk H.-P."/>
            <person name="Wagner M."/>
            <person name="Loy A."/>
        </authorList>
    </citation>
    <scope>NUCLEOTIDE SEQUENCE [LARGE SCALE GENOMIC DNA]</scope>
    <source>
        <strain evidence="5">ATCC BAA-275 / DSM 13257 / NCIMB 13706 / S10</strain>
    </source>
</reference>
<sequence>MVFYFRRGFRSSDWYFTEFGELIFQVIIILILTKMWYNKGEILYEGWINLNNYSRVVGLWQSYRIVSAADLDKYLDSFRILFAFHSGKIENEEITYHDTREIFENGSVTNFTGSPRGLFEQQNQKLAYEFLKEKIAKLEPPSLELVKEIHKVLTSGTYDLGRYITNEERPGEFKKHDYVTGVHEVGSSVENVESDLLELIAEVNEYRGKDVLKAAAYLHARFEYIHPFADGNGRVGRTLMNYYLMIHNHPPLIVYDEDKRLYYQCLQKYDEIEELDSLYEFFKYETEKTWEKALNLANGVKQPRKGLSDS</sequence>
<dbReference type="PANTHER" id="PTHR13504:SF38">
    <property type="entry name" value="FIDO DOMAIN-CONTAINING PROTEIN"/>
    <property type="match status" value="1"/>
</dbReference>
<feature type="binding site" evidence="2">
    <location>
        <begin position="230"/>
        <end position="237"/>
    </location>
    <ligand>
        <name>ATP</name>
        <dbReference type="ChEBI" id="CHEBI:30616"/>
    </ligand>
</feature>
<dbReference type="SUPFAM" id="SSF140931">
    <property type="entry name" value="Fic-like"/>
    <property type="match status" value="1"/>
</dbReference>
<gene>
    <name evidence="4" type="ordered locus">Desmer_4086</name>
</gene>
<dbReference type="Gene3D" id="1.10.3290.10">
    <property type="entry name" value="Fido-like domain"/>
    <property type="match status" value="1"/>
</dbReference>
<keyword evidence="5" id="KW-1185">Reference proteome</keyword>
<evidence type="ECO:0000313" key="4">
    <source>
        <dbReference type="EMBL" id="AFQ45917.1"/>
    </source>
</evidence>
<dbReference type="STRING" id="768704.Desmer_4086"/>
<keyword evidence="2" id="KW-0067">ATP-binding</keyword>
<protein>
    <recommendedName>
        <fullName evidence="3">Fido domain-containing protein</fullName>
    </recommendedName>
</protein>
<dbReference type="InterPro" id="IPR003812">
    <property type="entry name" value="Fido"/>
</dbReference>
<dbReference type="KEGG" id="dmi:Desmer_4086"/>
<accession>J7IVR3</accession>
<keyword evidence="2" id="KW-0547">Nucleotide-binding</keyword>
<name>J7IVR3_DESMD</name>
<organism evidence="4 5">
    <name type="scientific">Desulfosporosinus meridiei (strain ATCC BAA-275 / DSM 13257 / KCTC 12902 / NCIMB 13706 / S10)</name>
    <dbReference type="NCBI Taxonomy" id="768704"/>
    <lineage>
        <taxon>Bacteria</taxon>
        <taxon>Bacillati</taxon>
        <taxon>Bacillota</taxon>
        <taxon>Clostridia</taxon>
        <taxon>Eubacteriales</taxon>
        <taxon>Desulfitobacteriaceae</taxon>
        <taxon>Desulfosporosinus</taxon>
    </lineage>
</organism>
<dbReference type="GO" id="GO:0005524">
    <property type="term" value="F:ATP binding"/>
    <property type="evidence" value="ECO:0007669"/>
    <property type="project" value="UniProtKB-KW"/>
</dbReference>
<dbReference type="HOGENOM" id="CLU_040460_3_1_9"/>
<reference evidence="4 5" key="1">
    <citation type="journal article" date="2012" name="J. Bacteriol.">
        <title>Complete genome sequences of Desulfosporosinus orientis DSM765T, Desulfosporosinus youngiae DSM17734T, Desulfosporosinus meridiei DSM13257T, and Desulfosporosinus acidiphilus DSM22704T.</title>
        <authorList>
            <person name="Pester M."/>
            <person name="Brambilla E."/>
            <person name="Alazard D."/>
            <person name="Rattei T."/>
            <person name="Weinmaier T."/>
            <person name="Han J."/>
            <person name="Lucas S."/>
            <person name="Lapidus A."/>
            <person name="Cheng J.F."/>
            <person name="Goodwin L."/>
            <person name="Pitluck S."/>
            <person name="Peters L."/>
            <person name="Ovchinnikova G."/>
            <person name="Teshima H."/>
            <person name="Detter J.C."/>
            <person name="Han C.S."/>
            <person name="Tapia R."/>
            <person name="Land M.L."/>
            <person name="Hauser L."/>
            <person name="Kyrpides N.C."/>
            <person name="Ivanova N.N."/>
            <person name="Pagani I."/>
            <person name="Huntmann M."/>
            <person name="Wei C.L."/>
            <person name="Davenport K.W."/>
            <person name="Daligault H."/>
            <person name="Chain P.S."/>
            <person name="Chen A."/>
            <person name="Mavromatis K."/>
            <person name="Markowitz V."/>
            <person name="Szeto E."/>
            <person name="Mikhailova N."/>
            <person name="Pati A."/>
            <person name="Wagner M."/>
            <person name="Woyke T."/>
            <person name="Ollivier B."/>
            <person name="Klenk H.P."/>
            <person name="Spring S."/>
            <person name="Loy A."/>
        </authorList>
    </citation>
    <scope>NUCLEOTIDE SEQUENCE [LARGE SCALE GENOMIC DNA]</scope>
    <source>
        <strain evidence="5">ATCC BAA-275 / DSM 13257 / NCIMB 13706 / S10</strain>
    </source>
</reference>
<evidence type="ECO:0000256" key="1">
    <source>
        <dbReference type="PIRSR" id="PIRSR640198-1"/>
    </source>
</evidence>
<feature type="binding site" evidence="2">
    <location>
        <begin position="262"/>
        <end position="263"/>
    </location>
    <ligand>
        <name>ATP</name>
        <dbReference type="ChEBI" id="CHEBI:30616"/>
    </ligand>
</feature>
<dbReference type="PROSITE" id="PS51459">
    <property type="entry name" value="FIDO"/>
    <property type="match status" value="1"/>
</dbReference>
<dbReference type="InterPro" id="IPR040198">
    <property type="entry name" value="Fido_containing"/>
</dbReference>
<dbReference type="Pfam" id="PF02661">
    <property type="entry name" value="Fic"/>
    <property type="match status" value="1"/>
</dbReference>
<proteinExistence type="predicted"/>
<dbReference type="EMBL" id="CP003629">
    <property type="protein sequence ID" value="AFQ45917.1"/>
    <property type="molecule type" value="Genomic_DNA"/>
</dbReference>
<dbReference type="InterPro" id="IPR036597">
    <property type="entry name" value="Fido-like_dom_sf"/>
</dbReference>
<dbReference type="PANTHER" id="PTHR13504">
    <property type="entry name" value="FIDO DOMAIN-CONTAINING PROTEIN DDB_G0283145"/>
    <property type="match status" value="1"/>
</dbReference>
<dbReference type="eggNOG" id="COG3177">
    <property type="taxonomic scope" value="Bacteria"/>
</dbReference>
<evidence type="ECO:0000259" key="3">
    <source>
        <dbReference type="PROSITE" id="PS51459"/>
    </source>
</evidence>
<evidence type="ECO:0000256" key="2">
    <source>
        <dbReference type="PIRSR" id="PIRSR640198-2"/>
    </source>
</evidence>
<evidence type="ECO:0000313" key="5">
    <source>
        <dbReference type="Proteomes" id="UP000005262"/>
    </source>
</evidence>
<dbReference type="AlphaFoldDB" id="J7IVR3"/>
<feature type="active site" evidence="1">
    <location>
        <position position="226"/>
    </location>
</feature>